<proteinExistence type="predicted"/>
<accession>A0ABS5RF76</accession>
<dbReference type="Proteomes" id="UP001519535">
    <property type="component" value="Unassembled WGS sequence"/>
</dbReference>
<protein>
    <submittedName>
        <fullName evidence="1">Uncharacterized protein</fullName>
    </submittedName>
</protein>
<evidence type="ECO:0000313" key="2">
    <source>
        <dbReference type="Proteomes" id="UP001519535"/>
    </source>
</evidence>
<reference evidence="1 2" key="1">
    <citation type="submission" date="2021-05" db="EMBL/GenBank/DDBJ databases">
        <title>Mycobacterium acidophilum sp. nov., an extremely acid-tolerant member of the genus Mycobacterium.</title>
        <authorList>
            <person name="Xia J."/>
        </authorList>
    </citation>
    <scope>NUCLEOTIDE SEQUENCE [LARGE SCALE GENOMIC DNA]</scope>
    <source>
        <strain evidence="1 2">M1</strain>
    </source>
</reference>
<evidence type="ECO:0000313" key="1">
    <source>
        <dbReference type="EMBL" id="MBS9532942.1"/>
    </source>
</evidence>
<sequence length="55" mass="6466">MARHHRYSKRSRESRKALIGVTDTWSRWDDPPADVYDDPTDLAVPDEYRYGSAVR</sequence>
<gene>
    <name evidence="1" type="ORF">KIH27_04980</name>
</gene>
<keyword evidence="2" id="KW-1185">Reference proteome</keyword>
<name>A0ABS5RF76_9MYCO</name>
<dbReference type="RefSeq" id="WP_214091833.1">
    <property type="nucleotide sequence ID" value="NZ_JAHCLR010000006.1"/>
</dbReference>
<organism evidence="1 2">
    <name type="scientific">Mycolicibacter acidiphilus</name>
    <dbReference type="NCBI Taxonomy" id="2835306"/>
    <lineage>
        <taxon>Bacteria</taxon>
        <taxon>Bacillati</taxon>
        <taxon>Actinomycetota</taxon>
        <taxon>Actinomycetes</taxon>
        <taxon>Mycobacteriales</taxon>
        <taxon>Mycobacteriaceae</taxon>
        <taxon>Mycolicibacter</taxon>
    </lineage>
</organism>
<dbReference type="EMBL" id="JAHCLR010000006">
    <property type="protein sequence ID" value="MBS9532942.1"/>
    <property type="molecule type" value="Genomic_DNA"/>
</dbReference>
<comment type="caution">
    <text evidence="1">The sequence shown here is derived from an EMBL/GenBank/DDBJ whole genome shotgun (WGS) entry which is preliminary data.</text>
</comment>